<dbReference type="PANTHER" id="PTHR10937:SF0">
    <property type="entry name" value="GLUTAMINE--FRUCTOSE-6-PHOSPHATE TRANSAMINASE (ISOMERIZING)"/>
    <property type="match status" value="1"/>
</dbReference>
<dbReference type="CDD" id="cd05008">
    <property type="entry name" value="SIS_GlmS_GlmD_1"/>
    <property type="match status" value="1"/>
</dbReference>
<comment type="catalytic activity">
    <reaction evidence="1">
        <text>D-fructose 6-phosphate + L-glutamine = D-glucosamine 6-phosphate + L-glutamate</text>
        <dbReference type="Rhea" id="RHEA:13237"/>
        <dbReference type="ChEBI" id="CHEBI:29985"/>
        <dbReference type="ChEBI" id="CHEBI:58359"/>
        <dbReference type="ChEBI" id="CHEBI:58725"/>
        <dbReference type="ChEBI" id="CHEBI:61527"/>
        <dbReference type="EC" id="2.6.1.16"/>
    </reaction>
</comment>
<evidence type="ECO:0000256" key="6">
    <source>
        <dbReference type="ARBA" id="ARBA00022962"/>
    </source>
</evidence>
<keyword evidence="5" id="KW-0677">Repeat</keyword>
<dbReference type="InterPro" id="IPR047084">
    <property type="entry name" value="GFAT_N"/>
</dbReference>
<dbReference type="PROSITE" id="PS51464">
    <property type="entry name" value="SIS"/>
    <property type="match status" value="2"/>
</dbReference>
<dbReference type="Gene3D" id="3.60.20.10">
    <property type="entry name" value="Glutamine Phosphoribosylpyrophosphate, subunit 1, domain 1"/>
    <property type="match status" value="1"/>
</dbReference>
<dbReference type="GO" id="GO:0006047">
    <property type="term" value="P:UDP-N-acetylglucosamine metabolic process"/>
    <property type="evidence" value="ECO:0007669"/>
    <property type="project" value="TreeGrafter"/>
</dbReference>
<dbReference type="PROSITE" id="PS51278">
    <property type="entry name" value="GATASE_TYPE_2"/>
    <property type="match status" value="1"/>
</dbReference>
<feature type="compositionally biased region" description="Polar residues" evidence="7">
    <location>
        <begin position="258"/>
        <end position="268"/>
    </location>
</feature>
<feature type="compositionally biased region" description="Polar residues" evidence="7">
    <location>
        <begin position="238"/>
        <end position="250"/>
    </location>
</feature>
<keyword evidence="4" id="KW-0808">Transferase</keyword>
<dbReference type="OrthoDB" id="15235at2759"/>
<evidence type="ECO:0000259" key="9">
    <source>
        <dbReference type="PROSITE" id="PS51464"/>
    </source>
</evidence>
<dbReference type="InterPro" id="IPR035466">
    <property type="entry name" value="GlmS/AgaS_SIS"/>
</dbReference>
<dbReference type="InterPro" id="IPR029055">
    <property type="entry name" value="Ntn_hydrolases_N"/>
</dbReference>
<organism evidence="10 11">
    <name type="scientific">Carpediemonas membranifera</name>
    <dbReference type="NCBI Taxonomy" id="201153"/>
    <lineage>
        <taxon>Eukaryota</taxon>
        <taxon>Metamonada</taxon>
        <taxon>Carpediemonas-like organisms</taxon>
        <taxon>Carpediemonas</taxon>
    </lineage>
</organism>
<dbReference type="GO" id="GO:0046349">
    <property type="term" value="P:amino sugar biosynthetic process"/>
    <property type="evidence" value="ECO:0007669"/>
    <property type="project" value="UniProtKB-ARBA"/>
</dbReference>
<feature type="region of interest" description="Disordered" evidence="7">
    <location>
        <begin position="236"/>
        <end position="268"/>
    </location>
</feature>
<evidence type="ECO:0000256" key="3">
    <source>
        <dbReference type="ARBA" id="ARBA00022576"/>
    </source>
</evidence>
<dbReference type="InterPro" id="IPR046348">
    <property type="entry name" value="SIS_dom_sf"/>
</dbReference>
<dbReference type="GO" id="GO:0097367">
    <property type="term" value="F:carbohydrate derivative binding"/>
    <property type="evidence" value="ECO:0007669"/>
    <property type="project" value="InterPro"/>
</dbReference>
<dbReference type="PANTHER" id="PTHR10937">
    <property type="entry name" value="GLUCOSAMINE--FRUCTOSE-6-PHOSPHATE AMINOTRANSFERASE, ISOMERIZING"/>
    <property type="match status" value="1"/>
</dbReference>
<dbReference type="Pfam" id="PF13522">
    <property type="entry name" value="GATase_6"/>
    <property type="match status" value="1"/>
</dbReference>
<dbReference type="FunFam" id="3.40.50.10490:FF:000001">
    <property type="entry name" value="Glutamine--fructose-6-phosphate aminotransferase [isomerizing]"/>
    <property type="match status" value="1"/>
</dbReference>
<dbReference type="InterPro" id="IPR017932">
    <property type="entry name" value="GATase_2_dom"/>
</dbReference>
<dbReference type="SUPFAM" id="SSF56235">
    <property type="entry name" value="N-terminal nucleophile aminohydrolases (Ntn hydrolases)"/>
    <property type="match status" value="1"/>
</dbReference>
<feature type="domain" description="SIS" evidence="9">
    <location>
        <begin position="590"/>
        <end position="735"/>
    </location>
</feature>
<evidence type="ECO:0000256" key="1">
    <source>
        <dbReference type="ARBA" id="ARBA00001031"/>
    </source>
</evidence>
<dbReference type="FunFam" id="3.40.50.10490:FF:000002">
    <property type="entry name" value="Glutamine--fructose-6-phosphate aminotransferase [isomerizing]"/>
    <property type="match status" value="1"/>
</dbReference>
<dbReference type="EC" id="2.6.1.16" evidence="2"/>
<evidence type="ECO:0000256" key="4">
    <source>
        <dbReference type="ARBA" id="ARBA00022679"/>
    </source>
</evidence>
<evidence type="ECO:0000256" key="7">
    <source>
        <dbReference type="SAM" id="MobiDB-lite"/>
    </source>
</evidence>
<keyword evidence="6" id="KW-0315">Glutamine amidotransferase</keyword>
<evidence type="ECO:0000256" key="2">
    <source>
        <dbReference type="ARBA" id="ARBA00012916"/>
    </source>
</evidence>
<reference evidence="10" key="1">
    <citation type="submission" date="2021-05" db="EMBL/GenBank/DDBJ databases">
        <title>A free-living protist that lacks canonical eukaryotic 1 DNA replication and segregation systems.</title>
        <authorList>
            <person name="Salas-Leiva D.E."/>
            <person name="Tromer E.C."/>
            <person name="Curtis B.A."/>
            <person name="Jerlstrom-Hultqvist J."/>
            <person name="Kolisko M."/>
            <person name="Yi Z."/>
            <person name="Salas-Leiva J.S."/>
            <person name="Gallot-Lavallee L."/>
            <person name="Kops G.J.P.L."/>
            <person name="Archibald J.M."/>
            <person name="Simpson A.G.B."/>
            <person name="Roger A.J."/>
        </authorList>
    </citation>
    <scope>NUCLEOTIDE SEQUENCE</scope>
    <source>
        <strain evidence="10">BICM</strain>
    </source>
</reference>
<proteinExistence type="predicted"/>
<evidence type="ECO:0000259" key="8">
    <source>
        <dbReference type="PROSITE" id="PS51278"/>
    </source>
</evidence>
<feature type="domain" description="SIS" evidence="9">
    <location>
        <begin position="414"/>
        <end position="553"/>
    </location>
</feature>
<sequence length="745" mass="80833">MCGIFGIAAFNEPRTRDQVIKTLVDALQLLEYRGYDSAGIAVDYKDTNLVYKTVGEVSRLRELSQSTAPVAQRADGEVTIDTDLNERLQNYTGIAHTRWATHGTPSVVNSHPVPSSPTGDFLVVHNGIITNHEALRAELEASGHVFTGDTDTETIAKLFQHYYGQMCHRDGEPEFMSLTTAVMARLSGQYAILVKSSHYPDQLIAVKHKSPLVLGLSFPEDGSGKNKEYTAASLDPFDSQSTLSSSNATPQGAEDTAASDTPGPQTTTGEVVLQTTAAVGTRVACPSRATYYFSSDVVALTPFTTHTTYLEDGDVVAILPGGTFSLSHVSQRRMHELRVAMGFQDPADPLPPATPAPTRKFTQLALSVDEIKKGSHRTFMEKEIFEQPGAAQSALFSRVDSNQRRIRLGGIAEHMDELLQCRRVFLVGCGTSYHAGMMAETVIERLCGYSVTSVLASHFIDCLPHVGPGDMCVFISQSGSTADTIAALEYANKCDALTVGIVNTVGSSIYRQTDCGVHINAGYEASVCSTKAYTCQCVSLLMIALCIHFEQRLRQNQPVSDLYDEIFDGIITLPDALSEALDESKHIHEIAKKISAASSCLVLGRGFSYSVAREGALKIKEVSYIHAEGIAAGELKHGTLALVCDDIPLVFVAPCDRYMPKMQNAVAQCTARRTDKAKDGVVIITDDTAWVSAGFKSVIKTPRVHEMVQPLVSCVPLQLLALYLCEERGFDVDKPRNLAKSVTVE</sequence>
<accession>A0A8J6B8D5</accession>
<evidence type="ECO:0000313" key="11">
    <source>
        <dbReference type="Proteomes" id="UP000717585"/>
    </source>
</evidence>
<feature type="domain" description="Glutamine amidotransferase type-2" evidence="8">
    <location>
        <begin position="2"/>
        <end position="321"/>
    </location>
</feature>
<dbReference type="EMBL" id="JAHDYR010000038">
    <property type="protein sequence ID" value="KAG9392142.1"/>
    <property type="molecule type" value="Genomic_DNA"/>
</dbReference>
<evidence type="ECO:0000313" key="10">
    <source>
        <dbReference type="EMBL" id="KAG9392142.1"/>
    </source>
</evidence>
<dbReference type="InterPro" id="IPR035490">
    <property type="entry name" value="GlmS/FrlB_SIS"/>
</dbReference>
<gene>
    <name evidence="10" type="ORF">J8273_5121</name>
</gene>
<keyword evidence="11" id="KW-1185">Reference proteome</keyword>
<evidence type="ECO:0000256" key="5">
    <source>
        <dbReference type="ARBA" id="ARBA00022737"/>
    </source>
</evidence>
<dbReference type="AlphaFoldDB" id="A0A8J6B8D5"/>
<keyword evidence="3" id="KW-0032">Aminotransferase</keyword>
<dbReference type="InterPro" id="IPR001347">
    <property type="entry name" value="SIS_dom"/>
</dbReference>
<comment type="caution">
    <text evidence="10">The sequence shown here is derived from an EMBL/GenBank/DDBJ whole genome shotgun (WGS) entry which is preliminary data.</text>
</comment>
<dbReference type="SUPFAM" id="SSF53697">
    <property type="entry name" value="SIS domain"/>
    <property type="match status" value="1"/>
</dbReference>
<dbReference type="Proteomes" id="UP000717585">
    <property type="component" value="Unassembled WGS sequence"/>
</dbReference>
<dbReference type="GO" id="GO:0006487">
    <property type="term" value="P:protein N-linked glycosylation"/>
    <property type="evidence" value="ECO:0007669"/>
    <property type="project" value="TreeGrafter"/>
</dbReference>
<dbReference type="GO" id="GO:0004360">
    <property type="term" value="F:glutamine-fructose-6-phosphate transaminase (isomerizing) activity"/>
    <property type="evidence" value="ECO:0007669"/>
    <property type="project" value="UniProtKB-EC"/>
</dbReference>
<protein>
    <recommendedName>
        <fullName evidence="2">glutamine--fructose-6-phosphate transaminase (isomerizing)</fullName>
        <ecNumber evidence="2">2.6.1.16</ecNumber>
    </recommendedName>
</protein>
<dbReference type="CDD" id="cd00714">
    <property type="entry name" value="GFAT"/>
    <property type="match status" value="1"/>
</dbReference>
<name>A0A8J6B8D5_9EUKA</name>
<dbReference type="Pfam" id="PF01380">
    <property type="entry name" value="SIS"/>
    <property type="match status" value="2"/>
</dbReference>
<dbReference type="Gene3D" id="3.40.50.10490">
    <property type="entry name" value="Glucose-6-phosphate isomerase like protein, domain 1"/>
    <property type="match status" value="2"/>
</dbReference>
<dbReference type="CDD" id="cd05009">
    <property type="entry name" value="SIS_GlmS_GlmD_2"/>
    <property type="match status" value="1"/>
</dbReference>
<dbReference type="GO" id="GO:0006002">
    <property type="term" value="P:fructose 6-phosphate metabolic process"/>
    <property type="evidence" value="ECO:0007669"/>
    <property type="project" value="TreeGrafter"/>
</dbReference>